<dbReference type="GO" id="GO:0005634">
    <property type="term" value="C:nucleus"/>
    <property type="evidence" value="ECO:0007669"/>
    <property type="project" value="UniProtKB-SubCell"/>
</dbReference>
<sequence length="205" mass="23690">MSTISPVFSSEPVLANHVPALETGFTPWDDTSDLFSFFNSSVYPVEVNPGLEKTNSSQIQNQSFHNSGVRDKPLNRTGSNRVSSDKAEWRKKRKLSNRKSAQRSRIKKQKHLEDVRRELSQLKIQNRELINRLRYVLYHCQRATIESDGLRLEHDVLREMLLNIRQALVMRQIQQQSSTCATWSCINSTVVTIQQNPSMIRDHVI</sequence>
<keyword evidence="9" id="KW-1185">Reference proteome</keyword>
<organism evidence="8 9">
    <name type="scientific">Cardamine amara subsp. amara</name>
    <dbReference type="NCBI Taxonomy" id="228776"/>
    <lineage>
        <taxon>Eukaryota</taxon>
        <taxon>Viridiplantae</taxon>
        <taxon>Streptophyta</taxon>
        <taxon>Embryophyta</taxon>
        <taxon>Tracheophyta</taxon>
        <taxon>Spermatophyta</taxon>
        <taxon>Magnoliopsida</taxon>
        <taxon>eudicotyledons</taxon>
        <taxon>Gunneridae</taxon>
        <taxon>Pentapetalae</taxon>
        <taxon>rosids</taxon>
        <taxon>malvids</taxon>
        <taxon>Brassicales</taxon>
        <taxon>Brassicaceae</taxon>
        <taxon>Cardamineae</taxon>
        <taxon>Cardamine</taxon>
    </lineage>
</organism>
<keyword evidence="4" id="KW-0804">Transcription</keyword>
<comment type="subcellular location">
    <subcellularLocation>
        <location evidence="1">Nucleus</location>
    </subcellularLocation>
</comment>
<keyword evidence="5" id="KW-0539">Nucleus</keyword>
<evidence type="ECO:0000313" key="9">
    <source>
        <dbReference type="Proteomes" id="UP001558713"/>
    </source>
</evidence>
<dbReference type="SUPFAM" id="SSF57959">
    <property type="entry name" value="Leucine zipper domain"/>
    <property type="match status" value="1"/>
</dbReference>
<dbReference type="CDD" id="cd14702">
    <property type="entry name" value="bZIP_plant_GBF1"/>
    <property type="match status" value="1"/>
</dbReference>
<dbReference type="InterPro" id="IPR046347">
    <property type="entry name" value="bZIP_sf"/>
</dbReference>
<dbReference type="GO" id="GO:0046982">
    <property type="term" value="F:protein heterodimerization activity"/>
    <property type="evidence" value="ECO:0007669"/>
    <property type="project" value="UniProtKB-ARBA"/>
</dbReference>
<evidence type="ECO:0000256" key="6">
    <source>
        <dbReference type="SAM" id="MobiDB-lite"/>
    </source>
</evidence>
<dbReference type="EMBL" id="JBANAX010000702">
    <property type="protein sequence ID" value="KAL1196457.1"/>
    <property type="molecule type" value="Genomic_DNA"/>
</dbReference>
<feature type="compositionally biased region" description="Basic residues" evidence="6">
    <location>
        <begin position="89"/>
        <end position="109"/>
    </location>
</feature>
<gene>
    <name evidence="8" type="ORF">V5N11_023148</name>
</gene>
<evidence type="ECO:0000313" key="8">
    <source>
        <dbReference type="EMBL" id="KAL1196457.1"/>
    </source>
</evidence>
<dbReference type="PROSITE" id="PS50217">
    <property type="entry name" value="BZIP"/>
    <property type="match status" value="1"/>
</dbReference>
<dbReference type="SMART" id="SM00338">
    <property type="entry name" value="BRLZ"/>
    <property type="match status" value="1"/>
</dbReference>
<dbReference type="Gene3D" id="1.20.5.170">
    <property type="match status" value="1"/>
</dbReference>
<dbReference type="Proteomes" id="UP001558713">
    <property type="component" value="Unassembled WGS sequence"/>
</dbReference>
<keyword evidence="2" id="KW-0805">Transcription regulation</keyword>
<feature type="region of interest" description="Disordered" evidence="6">
    <location>
        <begin position="53"/>
        <end position="109"/>
    </location>
</feature>
<dbReference type="GO" id="GO:0003677">
    <property type="term" value="F:DNA binding"/>
    <property type="evidence" value="ECO:0007669"/>
    <property type="project" value="UniProtKB-KW"/>
</dbReference>
<protein>
    <submittedName>
        <fullName evidence="8">BZIP transcription factor 44</fullName>
    </submittedName>
</protein>
<feature type="domain" description="BZIP" evidence="7">
    <location>
        <begin position="87"/>
        <end position="133"/>
    </location>
</feature>
<name>A0ABD0ZP90_CARAN</name>
<evidence type="ECO:0000259" key="7">
    <source>
        <dbReference type="PROSITE" id="PS50217"/>
    </source>
</evidence>
<evidence type="ECO:0000256" key="1">
    <source>
        <dbReference type="ARBA" id="ARBA00004123"/>
    </source>
</evidence>
<dbReference type="AlphaFoldDB" id="A0ABD0ZP90"/>
<evidence type="ECO:0000256" key="5">
    <source>
        <dbReference type="ARBA" id="ARBA00023242"/>
    </source>
</evidence>
<keyword evidence="3" id="KW-0238">DNA-binding</keyword>
<evidence type="ECO:0000256" key="2">
    <source>
        <dbReference type="ARBA" id="ARBA00023015"/>
    </source>
</evidence>
<dbReference type="InterPro" id="IPR045314">
    <property type="entry name" value="bZIP_plant_GBF1"/>
</dbReference>
<feature type="compositionally biased region" description="Polar residues" evidence="6">
    <location>
        <begin position="53"/>
        <end position="66"/>
    </location>
</feature>
<proteinExistence type="predicted"/>
<reference evidence="8 9" key="1">
    <citation type="submission" date="2024-04" db="EMBL/GenBank/DDBJ databases">
        <title>Genome assembly C_amara_ONT_v2.</title>
        <authorList>
            <person name="Yant L."/>
            <person name="Moore C."/>
            <person name="Slenker M."/>
        </authorList>
    </citation>
    <scope>NUCLEOTIDE SEQUENCE [LARGE SCALE GENOMIC DNA]</scope>
    <source>
        <tissue evidence="8">Leaf</tissue>
    </source>
</reference>
<accession>A0ABD0ZP90</accession>
<evidence type="ECO:0000256" key="3">
    <source>
        <dbReference type="ARBA" id="ARBA00023125"/>
    </source>
</evidence>
<dbReference type="PANTHER" id="PTHR45764">
    <property type="entry name" value="BZIP TRANSCRIPTION FACTOR 44"/>
    <property type="match status" value="1"/>
</dbReference>
<dbReference type="PANTHER" id="PTHR45764:SF21">
    <property type="entry name" value="OS03G0770000 PROTEIN"/>
    <property type="match status" value="1"/>
</dbReference>
<dbReference type="InterPro" id="IPR004827">
    <property type="entry name" value="bZIP"/>
</dbReference>
<evidence type="ECO:0000256" key="4">
    <source>
        <dbReference type="ARBA" id="ARBA00023163"/>
    </source>
</evidence>
<comment type="caution">
    <text evidence="8">The sequence shown here is derived from an EMBL/GenBank/DDBJ whole genome shotgun (WGS) entry which is preliminary data.</text>
</comment>
<dbReference type="FunFam" id="1.20.5.170:FF:000020">
    <property type="entry name" value="BZIP transcription factor"/>
    <property type="match status" value="1"/>
</dbReference>
<dbReference type="PROSITE" id="PS00036">
    <property type="entry name" value="BZIP_BASIC"/>
    <property type="match status" value="1"/>
</dbReference>